<feature type="transmembrane region" description="Helical" evidence="7">
    <location>
        <begin position="472"/>
        <end position="490"/>
    </location>
</feature>
<feature type="transmembrane region" description="Helical" evidence="7">
    <location>
        <begin position="427"/>
        <end position="452"/>
    </location>
</feature>
<evidence type="ECO:0000256" key="4">
    <source>
        <dbReference type="ARBA" id="ARBA00022737"/>
    </source>
</evidence>
<dbReference type="SUPFAM" id="SSF116726">
    <property type="entry name" value="TrkA C-terminal domain-like"/>
    <property type="match status" value="2"/>
</dbReference>
<dbReference type="GO" id="GO:0006813">
    <property type="term" value="P:potassium ion transport"/>
    <property type="evidence" value="ECO:0007669"/>
    <property type="project" value="InterPro"/>
</dbReference>
<dbReference type="InterPro" id="IPR006037">
    <property type="entry name" value="RCK_C"/>
</dbReference>
<name>A0A643JRH8_9EURY</name>
<dbReference type="FunFam" id="3.30.70.1450:FF:000009">
    <property type="entry name" value="SLC13 family permease"/>
    <property type="match status" value="1"/>
</dbReference>
<dbReference type="Pfam" id="PF02080">
    <property type="entry name" value="TrkA_C"/>
    <property type="match status" value="1"/>
</dbReference>
<dbReference type="InterPro" id="IPR051679">
    <property type="entry name" value="DASS-Related_Transporters"/>
</dbReference>
<protein>
    <submittedName>
        <fullName evidence="9">SLC13 family permease</fullName>
    </submittedName>
</protein>
<dbReference type="InterPro" id="IPR036721">
    <property type="entry name" value="RCK_C_sf"/>
</dbReference>
<evidence type="ECO:0000256" key="3">
    <source>
        <dbReference type="ARBA" id="ARBA00022692"/>
    </source>
</evidence>
<dbReference type="InterPro" id="IPR004680">
    <property type="entry name" value="Cit_transptr-like_dom"/>
</dbReference>
<evidence type="ECO:0000256" key="1">
    <source>
        <dbReference type="ARBA" id="ARBA00004141"/>
    </source>
</evidence>
<feature type="transmembrane region" description="Helical" evidence="7">
    <location>
        <begin position="555"/>
        <end position="575"/>
    </location>
</feature>
<dbReference type="AlphaFoldDB" id="A0A643JRH8"/>
<dbReference type="Gene3D" id="3.30.70.1450">
    <property type="entry name" value="Regulator of K+ conductance, C-terminal domain"/>
    <property type="match status" value="2"/>
</dbReference>
<reference evidence="9" key="1">
    <citation type="submission" date="2019-09" db="EMBL/GenBank/DDBJ databases">
        <title>Genomic analysis of Haloferax sp. CBA1149.</title>
        <authorList>
            <person name="Roh S.W."/>
        </authorList>
    </citation>
    <scope>NUCLEOTIDE SEQUENCE</scope>
    <source>
        <strain evidence="9">CBA1149</strain>
    </source>
</reference>
<dbReference type="PANTHER" id="PTHR43652">
    <property type="entry name" value="BASIC AMINO ACID ANTIPORTER YFCC-RELATED"/>
    <property type="match status" value="1"/>
</dbReference>
<evidence type="ECO:0000313" key="9">
    <source>
        <dbReference type="EMBL" id="KAB1186890.1"/>
    </source>
</evidence>
<dbReference type="GO" id="GO:0005886">
    <property type="term" value="C:plasma membrane"/>
    <property type="evidence" value="ECO:0007669"/>
    <property type="project" value="TreeGrafter"/>
</dbReference>
<keyword evidence="3 7" id="KW-0812">Transmembrane</keyword>
<feature type="transmembrane region" description="Helical" evidence="7">
    <location>
        <begin position="158"/>
        <end position="176"/>
    </location>
</feature>
<evidence type="ECO:0000259" key="8">
    <source>
        <dbReference type="PROSITE" id="PS51202"/>
    </source>
</evidence>
<dbReference type="EMBL" id="VZUS01000001">
    <property type="protein sequence ID" value="KAB1186890.1"/>
    <property type="molecule type" value="Genomic_DNA"/>
</dbReference>
<feature type="domain" description="RCK C-terminal" evidence="8">
    <location>
        <begin position="325"/>
        <end position="409"/>
    </location>
</feature>
<feature type="transmembrane region" description="Helical" evidence="7">
    <location>
        <begin position="70"/>
        <end position="88"/>
    </location>
</feature>
<proteinExistence type="predicted"/>
<dbReference type="RefSeq" id="WP_151134999.1">
    <property type="nucleotide sequence ID" value="NZ_VZUS01000001.1"/>
</dbReference>
<feature type="domain" description="RCK C-terminal" evidence="8">
    <location>
        <begin position="232"/>
        <end position="316"/>
    </location>
</feature>
<keyword evidence="4" id="KW-0677">Repeat</keyword>
<evidence type="ECO:0000256" key="7">
    <source>
        <dbReference type="SAM" id="Phobius"/>
    </source>
</evidence>
<dbReference type="GO" id="GO:0008324">
    <property type="term" value="F:monoatomic cation transmembrane transporter activity"/>
    <property type="evidence" value="ECO:0007669"/>
    <property type="project" value="InterPro"/>
</dbReference>
<feature type="transmembrane region" description="Helical" evidence="7">
    <location>
        <begin position="6"/>
        <end position="24"/>
    </location>
</feature>
<dbReference type="Pfam" id="PF03600">
    <property type="entry name" value="CitMHS"/>
    <property type="match status" value="1"/>
</dbReference>
<dbReference type="PROSITE" id="PS51202">
    <property type="entry name" value="RCK_C"/>
    <property type="match status" value="2"/>
</dbReference>
<comment type="caution">
    <text evidence="9">The sequence shown here is derived from an EMBL/GenBank/DDBJ whole genome shotgun (WGS) entry which is preliminary data.</text>
</comment>
<accession>A0A643JRH8</accession>
<feature type="transmembrane region" description="Helical" evidence="7">
    <location>
        <begin position="31"/>
        <end position="58"/>
    </location>
</feature>
<keyword evidence="5 7" id="KW-1133">Transmembrane helix</keyword>
<evidence type="ECO:0000256" key="6">
    <source>
        <dbReference type="ARBA" id="ARBA00023136"/>
    </source>
</evidence>
<feature type="transmembrane region" description="Helical" evidence="7">
    <location>
        <begin position="502"/>
        <end position="523"/>
    </location>
</feature>
<evidence type="ECO:0000256" key="2">
    <source>
        <dbReference type="ARBA" id="ARBA00022448"/>
    </source>
</evidence>
<keyword evidence="2" id="KW-0813">Transport</keyword>
<evidence type="ECO:0000256" key="5">
    <source>
        <dbReference type="ARBA" id="ARBA00022989"/>
    </source>
</evidence>
<gene>
    <name evidence="9" type="ORF">Hfx1149_02140</name>
</gene>
<organism evidence="9">
    <name type="scientific">Haloferax sp. CBA1149</name>
    <dbReference type="NCBI Taxonomy" id="2650753"/>
    <lineage>
        <taxon>Archaea</taxon>
        <taxon>Methanobacteriati</taxon>
        <taxon>Methanobacteriota</taxon>
        <taxon>Stenosarchaea group</taxon>
        <taxon>Halobacteria</taxon>
        <taxon>Halobacteriales</taxon>
        <taxon>Haloferacaceae</taxon>
        <taxon>Haloferax</taxon>
    </lineage>
</organism>
<sequence length="618" mass="65977">MVAITPAILVVFAVILVALAFFATEPVPVDVTAIGIMVTLMLIQPISEAFVAAGLLGTPIILFESYPGDALSGFANTATLTVLAMFILSEGVQRTGVIQILGAKISAVTGESELKQLGATVGVVGPISGFINNTAAVAILLPMVTDLAERGRTSPSKLLLPLSYASMFGGMLTVIGTSTNILASDVYSRITGEAPFSMFEFTTLGALVMVVGVVYLLTIGRRLTPARIEPRLDLTEEFEMAEYLTEVVVRKDSPLVGQQVQRALVETDFDVDILQLIRGDSVFLEPLGPKEIQAGDVFTVRTDRNTLVELLDVEGLNLVGETVTEDELELADRGQNLVEVVIAPGSSLVGESLATASFRQRYDATVLALRRGGELIRRRMDNLPLRVGDTLLVQATVESIERLDTNRDFIVAQEIERHDYRESKIPVAVGIVAGVVLLAALGFIPIVVSALLGSLAMVATKCLRPTELYDAVQWDVIFLLAGVIPLGIAMENSGAAELLAEMVVMSGEFLPLLAVLGVFYFVTALLTNVISNNASVVLMIPVAIEAATTLGARPFSFVLAVMFAASTAFMTPVGYQTNLFVYGPGGYKFTDYMRVGGPLQLVLGVVTTVGVAYFFPLT</sequence>
<feature type="transmembrane region" description="Helical" evidence="7">
    <location>
        <begin position="595"/>
        <end position="615"/>
    </location>
</feature>
<keyword evidence="6 7" id="KW-0472">Membrane</keyword>
<dbReference type="PANTHER" id="PTHR43652:SF2">
    <property type="entry name" value="BASIC AMINO ACID ANTIPORTER YFCC-RELATED"/>
    <property type="match status" value="1"/>
</dbReference>
<feature type="transmembrane region" description="Helical" evidence="7">
    <location>
        <begin position="196"/>
        <end position="217"/>
    </location>
</feature>
<comment type="subcellular location">
    <subcellularLocation>
        <location evidence="1">Membrane</location>
        <topology evidence="1">Multi-pass membrane protein</topology>
    </subcellularLocation>
</comment>